<gene>
    <name evidence="1" type="ORF">CLUMA_CG020327</name>
</gene>
<evidence type="ECO:0000313" key="2">
    <source>
        <dbReference type="Proteomes" id="UP000183832"/>
    </source>
</evidence>
<name>A0A1J1J6E2_9DIPT</name>
<dbReference type="Proteomes" id="UP000183832">
    <property type="component" value="Unassembled WGS sequence"/>
</dbReference>
<dbReference type="EMBL" id="CVRI01000070">
    <property type="protein sequence ID" value="CRL07348.1"/>
    <property type="molecule type" value="Genomic_DNA"/>
</dbReference>
<accession>A0A1J1J6E2</accession>
<proteinExistence type="predicted"/>
<evidence type="ECO:0000313" key="1">
    <source>
        <dbReference type="EMBL" id="CRL07348.1"/>
    </source>
</evidence>
<sequence>MNKVKIVSALFCWFNINHFLHQQQNEFEKLQLFPAYSTQIPLSNSSVLRMKINFRSRFRDNKPKREMEKKQIFM</sequence>
<organism evidence="1 2">
    <name type="scientific">Clunio marinus</name>
    <dbReference type="NCBI Taxonomy" id="568069"/>
    <lineage>
        <taxon>Eukaryota</taxon>
        <taxon>Metazoa</taxon>
        <taxon>Ecdysozoa</taxon>
        <taxon>Arthropoda</taxon>
        <taxon>Hexapoda</taxon>
        <taxon>Insecta</taxon>
        <taxon>Pterygota</taxon>
        <taxon>Neoptera</taxon>
        <taxon>Endopterygota</taxon>
        <taxon>Diptera</taxon>
        <taxon>Nematocera</taxon>
        <taxon>Chironomoidea</taxon>
        <taxon>Chironomidae</taxon>
        <taxon>Clunio</taxon>
    </lineage>
</organism>
<dbReference type="AlphaFoldDB" id="A0A1J1J6E2"/>
<keyword evidence="2" id="KW-1185">Reference proteome</keyword>
<protein>
    <submittedName>
        <fullName evidence="1">CLUMA_CG020327, isoform A</fullName>
    </submittedName>
</protein>
<reference evidence="1 2" key="1">
    <citation type="submission" date="2015-04" db="EMBL/GenBank/DDBJ databases">
        <authorList>
            <person name="Syromyatnikov M.Y."/>
            <person name="Popov V.N."/>
        </authorList>
    </citation>
    <scope>NUCLEOTIDE SEQUENCE [LARGE SCALE GENOMIC DNA]</scope>
</reference>